<dbReference type="FunFam" id="3.30.300.30:FF:000010">
    <property type="entry name" value="Enterobactin synthetase component F"/>
    <property type="match status" value="1"/>
</dbReference>
<dbReference type="SUPFAM" id="SSF56801">
    <property type="entry name" value="Acetyl-CoA synthetase-like"/>
    <property type="match status" value="1"/>
</dbReference>
<dbReference type="InterPro" id="IPR006162">
    <property type="entry name" value="Ppantetheine_attach_site"/>
</dbReference>
<dbReference type="InterPro" id="IPR036736">
    <property type="entry name" value="ACP-like_sf"/>
</dbReference>
<dbReference type="SMART" id="SM00823">
    <property type="entry name" value="PKS_PP"/>
    <property type="match status" value="1"/>
</dbReference>
<evidence type="ECO:0000313" key="6">
    <source>
        <dbReference type="Proteomes" id="UP000425817"/>
    </source>
</evidence>
<dbReference type="InterPro" id="IPR023213">
    <property type="entry name" value="CAT-like_dom_sf"/>
</dbReference>
<dbReference type="GO" id="GO:0031177">
    <property type="term" value="F:phosphopantetheine binding"/>
    <property type="evidence" value="ECO:0007669"/>
    <property type="project" value="InterPro"/>
</dbReference>
<dbReference type="PROSITE" id="PS00455">
    <property type="entry name" value="AMP_BINDING"/>
    <property type="match status" value="1"/>
</dbReference>
<dbReference type="InterPro" id="IPR001242">
    <property type="entry name" value="Condensation_dom"/>
</dbReference>
<dbReference type="Gene3D" id="3.30.300.30">
    <property type="match status" value="1"/>
</dbReference>
<evidence type="ECO:0000313" key="5">
    <source>
        <dbReference type="EMBL" id="QGW83557.1"/>
    </source>
</evidence>
<evidence type="ECO:0000256" key="1">
    <source>
        <dbReference type="ARBA" id="ARBA00001957"/>
    </source>
</evidence>
<dbReference type="PROSITE" id="PS00012">
    <property type="entry name" value="PHOSPHOPANTETHEINE"/>
    <property type="match status" value="1"/>
</dbReference>
<sequence>MEIDKNSIADRFARLPREKQKAFLGLLQKQGVDFARLPIVPLPPGTKAELSYAQLRQWFLWQLDPKSTAYHISGALKLQGALDIDALKNSFSALLERHASLRTVFRPDAQGLCEQVVQEHVDIDIAVIDVAHGPGDAEARAREEARRLSATPFDLTTGPLMRVGVIRLAPQEHVLVLAMHHIVSDGGSLHLLVGEFVAHYRARVLGDELDLPPPPIRYIDYAAWQRNWLEAGEKDRQLAYWTERLGTGNPVLQLQADHSRRPGGHYTAARHGVDLAPELAQALHKRARAGGATLFMVLLAAFQALLHRYSGQQDIRVGVSVANRHRAETEGVIGLFVNTQVMRSTVEGRMSLAKVLAQAKEAAIGAQAHQDLPFEQLVDALQPERSLSVNPLFQVMFSHDRTDSRTLKQLPGLALEDHALAAPVAQFELVLNTSEDADGRLHASFIYASELFEQGTIERMTAHYVAMLGALADDEGRAVGDIALLGAPEQAQLTAWSVNPHHEPAPVPVHRLIERHARQQPEATALLFADQAMSFAELNRRANRLAHRLIALGVGPDRLVGIAMERSVEMVVAILGVLKAGGAYLPLDPDYPAERLAYMVQDSGIELLLAHRATRDCLDDRSGLTTLEIDSLDFSGEPEADPDVALHGEHLAYVIYTSGSTGKPKGAAIRHHALHSCMAWMQRTYGLTREDTVLHKAPFGFDVSVWELFWPLTAGARLVVAQPGDQRDPARLVALIQRHQVTTLNFVPSMLQAFLAHEGIEASTRLKHIICGGEAMPAETQKETLQRLHGATLQNLYGPTETTIHVTRWTCRDDGRSLVPIGRPITDTQACVLDADLNLVPQGVAGELYLGGVSLARGYLKRPGLSAERFVADPFDSEGGGRLYRTGDLVRWNAEGQIEYLGRIDHQVKIRGLRIELGEIEAQLLAQPEVREAVVVAREGPGGARLVGYVSVHAMQAGQAIDTAVLKERLGRVLPDYMVPRLIVVLDALPLSANGKVERKALPEPVFASEFAYEPPQGDAEEALAAIWREVLGVAHVGRGDNFFELGGDSLLSLKLIARIRKQLPGGSHLGLADVMQAASLREMAARVNQRAESANDAVCLHAGGAGVPLFCLPGLIVNSREFQPLARAVQGDRPVYAFVSHVYTRKRWRGFAIRELAAEYANFIVETATGGRCALLGWSLGGDLAFEVARQLQGRIEIVFFGAVDVFESEPMVPQGSLTPAQRAQADEVLAAWLAKSDMAAQWKELFGRMTDAEQAWVAEQLLAPTWVSPLDGAGDEAYEYLLWATLDSRVQSAHYARYGQARTDLPVEVFHAERSLQAPGVLRRWPERARVLSTEVVPRTGHLDIIRDAHFGATVKNRLLALDAA</sequence>
<dbReference type="Gene3D" id="3.40.50.1820">
    <property type="entry name" value="alpha/beta hydrolase"/>
    <property type="match status" value="1"/>
</dbReference>
<dbReference type="SUPFAM" id="SSF52777">
    <property type="entry name" value="CoA-dependent acyltransferases"/>
    <property type="match status" value="2"/>
</dbReference>
<dbReference type="PANTHER" id="PTHR45527:SF1">
    <property type="entry name" value="FATTY ACID SYNTHASE"/>
    <property type="match status" value="1"/>
</dbReference>
<organism evidence="5 6">
    <name type="scientific">Variovorax paradoxus</name>
    <dbReference type="NCBI Taxonomy" id="34073"/>
    <lineage>
        <taxon>Bacteria</taxon>
        <taxon>Pseudomonadati</taxon>
        <taxon>Pseudomonadota</taxon>
        <taxon>Betaproteobacteria</taxon>
        <taxon>Burkholderiales</taxon>
        <taxon>Comamonadaceae</taxon>
        <taxon>Variovorax</taxon>
    </lineage>
</organism>
<evidence type="ECO:0000259" key="4">
    <source>
        <dbReference type="PROSITE" id="PS50075"/>
    </source>
</evidence>
<dbReference type="InterPro" id="IPR029058">
    <property type="entry name" value="AB_hydrolase_fold"/>
</dbReference>
<dbReference type="Gene3D" id="2.30.38.10">
    <property type="entry name" value="Luciferase, Domain 3"/>
    <property type="match status" value="1"/>
</dbReference>
<dbReference type="InterPro" id="IPR001031">
    <property type="entry name" value="Thioesterase"/>
</dbReference>
<dbReference type="FunFam" id="3.40.50.980:FF:000002">
    <property type="entry name" value="Enterobactin synthetase component F"/>
    <property type="match status" value="1"/>
</dbReference>
<dbReference type="GO" id="GO:0043041">
    <property type="term" value="P:amino acid activation for nonribosomal peptide biosynthetic process"/>
    <property type="evidence" value="ECO:0007669"/>
    <property type="project" value="TreeGrafter"/>
</dbReference>
<dbReference type="SUPFAM" id="SSF53474">
    <property type="entry name" value="alpha/beta-Hydrolases"/>
    <property type="match status" value="1"/>
</dbReference>
<dbReference type="Pfam" id="PF00668">
    <property type="entry name" value="Condensation"/>
    <property type="match status" value="1"/>
</dbReference>
<name>A0A6I6HL41_VARPD</name>
<dbReference type="CDD" id="cd05930">
    <property type="entry name" value="A_NRPS"/>
    <property type="match status" value="1"/>
</dbReference>
<dbReference type="PANTHER" id="PTHR45527">
    <property type="entry name" value="NONRIBOSOMAL PEPTIDE SYNTHETASE"/>
    <property type="match status" value="1"/>
</dbReference>
<dbReference type="InterPro" id="IPR020806">
    <property type="entry name" value="PKS_PP-bd"/>
</dbReference>
<gene>
    <name evidence="5" type="ORF">GOQ09_19065</name>
</gene>
<protein>
    <submittedName>
        <fullName evidence="5">Amino acid adenylation domain-containing protein</fullName>
    </submittedName>
</protein>
<dbReference type="FunFam" id="2.30.38.10:FF:000001">
    <property type="entry name" value="Non-ribosomal peptide synthetase PvdI"/>
    <property type="match status" value="1"/>
</dbReference>
<dbReference type="GO" id="GO:0005829">
    <property type="term" value="C:cytosol"/>
    <property type="evidence" value="ECO:0007669"/>
    <property type="project" value="TreeGrafter"/>
</dbReference>
<dbReference type="GO" id="GO:0047527">
    <property type="term" value="F:2,3-dihydroxybenzoate-serine ligase activity"/>
    <property type="evidence" value="ECO:0007669"/>
    <property type="project" value="TreeGrafter"/>
</dbReference>
<evidence type="ECO:0000256" key="2">
    <source>
        <dbReference type="ARBA" id="ARBA00022450"/>
    </source>
</evidence>
<dbReference type="PROSITE" id="PS50075">
    <property type="entry name" value="CARRIER"/>
    <property type="match status" value="1"/>
</dbReference>
<dbReference type="GO" id="GO:0072330">
    <property type="term" value="P:monocarboxylic acid biosynthetic process"/>
    <property type="evidence" value="ECO:0007669"/>
    <property type="project" value="UniProtKB-ARBA"/>
</dbReference>
<dbReference type="Proteomes" id="UP000425817">
    <property type="component" value="Chromosome"/>
</dbReference>
<dbReference type="CDD" id="cd19531">
    <property type="entry name" value="LCL_NRPS-like"/>
    <property type="match status" value="1"/>
</dbReference>
<dbReference type="Gene3D" id="3.30.559.30">
    <property type="entry name" value="Nonribosomal peptide synthetase, condensation domain"/>
    <property type="match status" value="1"/>
</dbReference>
<dbReference type="FunFam" id="3.40.50.980:FF:000001">
    <property type="entry name" value="Non-ribosomal peptide synthetase"/>
    <property type="match status" value="1"/>
</dbReference>
<evidence type="ECO:0000256" key="3">
    <source>
        <dbReference type="ARBA" id="ARBA00022553"/>
    </source>
</evidence>
<dbReference type="InterPro" id="IPR045851">
    <property type="entry name" value="AMP-bd_C_sf"/>
</dbReference>
<dbReference type="InterPro" id="IPR025110">
    <property type="entry name" value="AMP-bd_C"/>
</dbReference>
<dbReference type="InterPro" id="IPR020845">
    <property type="entry name" value="AMP-binding_CS"/>
</dbReference>
<dbReference type="Gene3D" id="1.10.1200.10">
    <property type="entry name" value="ACP-like"/>
    <property type="match status" value="1"/>
</dbReference>
<keyword evidence="2" id="KW-0596">Phosphopantetheine</keyword>
<dbReference type="Gene3D" id="3.40.50.980">
    <property type="match status" value="2"/>
</dbReference>
<dbReference type="FunFam" id="3.40.50.12780:FF:000012">
    <property type="entry name" value="Non-ribosomal peptide synthetase"/>
    <property type="match status" value="1"/>
</dbReference>
<keyword evidence="3" id="KW-0597">Phosphoprotein</keyword>
<dbReference type="Pfam" id="PF00501">
    <property type="entry name" value="AMP-binding"/>
    <property type="match status" value="1"/>
</dbReference>
<dbReference type="GO" id="GO:0009366">
    <property type="term" value="C:enterobactin synthetase complex"/>
    <property type="evidence" value="ECO:0007669"/>
    <property type="project" value="TreeGrafter"/>
</dbReference>
<dbReference type="InterPro" id="IPR000873">
    <property type="entry name" value="AMP-dep_synth/lig_dom"/>
</dbReference>
<feature type="domain" description="Carrier" evidence="4">
    <location>
        <begin position="1015"/>
        <end position="1092"/>
    </location>
</feature>
<dbReference type="SUPFAM" id="SSF47336">
    <property type="entry name" value="ACP-like"/>
    <property type="match status" value="1"/>
</dbReference>
<dbReference type="Pfam" id="PF00550">
    <property type="entry name" value="PP-binding"/>
    <property type="match status" value="1"/>
</dbReference>
<reference evidence="5 6" key="1">
    <citation type="submission" date="2019-12" db="EMBL/GenBank/DDBJ databases">
        <title>Hybrid Genome Assemblies of two High G+C Isolates from Undergraduate Microbiology Courses.</title>
        <authorList>
            <person name="Ne Ville C.J."/>
            <person name="Enright D."/>
            <person name="Hernandez I."/>
            <person name="Dodsworth J."/>
            <person name="Orwin P.M."/>
        </authorList>
    </citation>
    <scope>NUCLEOTIDE SEQUENCE [LARGE SCALE GENOMIC DNA]</scope>
    <source>
        <strain evidence="5 6">CSUSB</strain>
    </source>
</reference>
<dbReference type="InterPro" id="IPR010071">
    <property type="entry name" value="AA_adenyl_dom"/>
</dbReference>
<dbReference type="EMBL" id="CP046622">
    <property type="protein sequence ID" value="QGW83557.1"/>
    <property type="molecule type" value="Genomic_DNA"/>
</dbReference>
<dbReference type="Pfam" id="PF00975">
    <property type="entry name" value="Thioesterase"/>
    <property type="match status" value="1"/>
</dbReference>
<accession>A0A6I6HL41</accession>
<comment type="cofactor">
    <cofactor evidence="1">
        <name>pantetheine 4'-phosphate</name>
        <dbReference type="ChEBI" id="CHEBI:47942"/>
    </cofactor>
</comment>
<dbReference type="NCBIfam" id="TIGR01733">
    <property type="entry name" value="AA-adenyl-dom"/>
    <property type="match status" value="1"/>
</dbReference>
<dbReference type="GO" id="GO:0009239">
    <property type="term" value="P:enterobactin biosynthetic process"/>
    <property type="evidence" value="ECO:0007669"/>
    <property type="project" value="TreeGrafter"/>
</dbReference>
<dbReference type="OrthoDB" id="6297021at2"/>
<dbReference type="RefSeq" id="WP_157614954.1">
    <property type="nucleotide sequence ID" value="NZ_CP046622.1"/>
</dbReference>
<proteinExistence type="predicted"/>
<dbReference type="InterPro" id="IPR009081">
    <property type="entry name" value="PP-bd_ACP"/>
</dbReference>
<dbReference type="Gene3D" id="3.30.559.10">
    <property type="entry name" value="Chloramphenicol acetyltransferase-like domain"/>
    <property type="match status" value="1"/>
</dbReference>
<dbReference type="FunFam" id="1.10.1200.10:FF:000016">
    <property type="entry name" value="Non-ribosomal peptide synthase"/>
    <property type="match status" value="1"/>
</dbReference>
<dbReference type="Pfam" id="PF13193">
    <property type="entry name" value="AMP-binding_C"/>
    <property type="match status" value="1"/>
</dbReference>